<dbReference type="InterPro" id="IPR025870">
    <property type="entry name" value="Glyoxalase-like_dom"/>
</dbReference>
<evidence type="ECO:0000313" key="3">
    <source>
        <dbReference type="Proteomes" id="UP001556098"/>
    </source>
</evidence>
<dbReference type="SUPFAM" id="SSF54593">
    <property type="entry name" value="Glyoxalase/Bleomycin resistance protein/Dihydroxybiphenyl dioxygenase"/>
    <property type="match status" value="1"/>
</dbReference>
<comment type="caution">
    <text evidence="2">The sequence shown here is derived from an EMBL/GenBank/DDBJ whole genome shotgun (WGS) entry which is preliminary data.</text>
</comment>
<accession>A0ABV3RR14</accession>
<protein>
    <submittedName>
        <fullName evidence="2">VOC family protein</fullName>
    </submittedName>
</protein>
<dbReference type="Pfam" id="PF13468">
    <property type="entry name" value="Glyoxalase_3"/>
    <property type="match status" value="1"/>
</dbReference>
<evidence type="ECO:0000259" key="1">
    <source>
        <dbReference type="Pfam" id="PF13468"/>
    </source>
</evidence>
<name>A0ABV3RR14_9RHOB</name>
<sequence>MLELDHIAVAGKTLKAASDWCEGALGVPLQPGGEHAVFHTHNRLLGLENGLYLEAIAINPDAPVPDRPRWFDLDRFTGQPRLTNWICRCDDLDATLAALPEGFGAPVSLMRGDLRWRMAVPESGVLPFDNCAPALIEWEGAAHPASRLAQRGVRLDRLRVRHPEAADLQALLAPHLSDDRVIFETGAAGLSAAFTVNGQECHLP</sequence>
<dbReference type="InterPro" id="IPR029068">
    <property type="entry name" value="Glyas_Bleomycin-R_OHBP_Dase"/>
</dbReference>
<feature type="domain" description="Glyoxalase-like" evidence="1">
    <location>
        <begin position="4"/>
        <end position="173"/>
    </location>
</feature>
<proteinExistence type="predicted"/>
<dbReference type="Gene3D" id="3.10.180.10">
    <property type="entry name" value="2,3-Dihydroxybiphenyl 1,2-Dioxygenase, domain 1"/>
    <property type="match status" value="1"/>
</dbReference>
<gene>
    <name evidence="2" type="ORF">AB2B41_17755</name>
</gene>
<reference evidence="2 3" key="1">
    <citation type="submission" date="2024-07" db="EMBL/GenBank/DDBJ databases">
        <title>Marimonas sp.nov., isolated from tidal-flat sediment.</title>
        <authorList>
            <person name="Jayan J.N."/>
            <person name="Lee S.S."/>
        </authorList>
    </citation>
    <scope>NUCLEOTIDE SEQUENCE [LARGE SCALE GENOMIC DNA]</scope>
    <source>
        <strain evidence="2 3">MJW-29</strain>
    </source>
</reference>
<dbReference type="Proteomes" id="UP001556098">
    <property type="component" value="Unassembled WGS sequence"/>
</dbReference>
<organism evidence="2 3">
    <name type="scientific">Sulfitobacter sediminis</name>
    <dbReference type="NCBI Taxonomy" id="3234186"/>
    <lineage>
        <taxon>Bacteria</taxon>
        <taxon>Pseudomonadati</taxon>
        <taxon>Pseudomonadota</taxon>
        <taxon>Alphaproteobacteria</taxon>
        <taxon>Rhodobacterales</taxon>
        <taxon>Roseobacteraceae</taxon>
        <taxon>Sulfitobacter</taxon>
    </lineage>
</organism>
<dbReference type="RefSeq" id="WP_367879160.1">
    <property type="nucleotide sequence ID" value="NZ_JBFNXX010000016.1"/>
</dbReference>
<keyword evidence="3" id="KW-1185">Reference proteome</keyword>
<dbReference type="EMBL" id="JBFNXX010000016">
    <property type="protein sequence ID" value="MEW9921458.1"/>
    <property type="molecule type" value="Genomic_DNA"/>
</dbReference>
<evidence type="ECO:0000313" key="2">
    <source>
        <dbReference type="EMBL" id="MEW9921458.1"/>
    </source>
</evidence>